<evidence type="ECO:0000313" key="3">
    <source>
        <dbReference type="Proteomes" id="UP000008281"/>
    </source>
</evidence>
<protein>
    <recommendedName>
        <fullName evidence="4">Protein containing ALS2cr12 (ALS2CR12) signature</fullName>
    </recommendedName>
</protein>
<accession>E3NKJ0</accession>
<dbReference type="EMBL" id="DS268807">
    <property type="protein sequence ID" value="EFP02303.1"/>
    <property type="molecule type" value="Genomic_DNA"/>
</dbReference>
<feature type="compositionally biased region" description="Basic and acidic residues" evidence="1">
    <location>
        <begin position="141"/>
        <end position="163"/>
    </location>
</feature>
<feature type="compositionally biased region" description="Basic and acidic residues" evidence="1">
    <location>
        <begin position="172"/>
        <end position="194"/>
    </location>
</feature>
<dbReference type="eggNOG" id="KOG1216">
    <property type="taxonomic scope" value="Eukaryota"/>
</dbReference>
<sequence length="412" mass="48088">MNVLRGFIPTIKLSGRGIEIKIPIFGGPDKPERPPIDHEQILEQQRRAHEESMERLESMRRDAAYAYEKAENAAREECRVIRRENNETIELLRHKIENDDENLKILVQELNDGLSEKLKNLREAGQEERKNVQEEFEEKMTNLKKEHETRKEALQEELKNVKKEGKKKIRKMEKESKKLKEKRENQLAKEQKDMDEMAENYENERKKIIEHQFNMRKEMGEEKRKNCELEQIQNLQQLNDLTSGFNALISNDATKRVLEETNIITDIVQKTRESLMKLNIYCASDSPKEHQGNVRLELDEINKMKSMFEFHAFKVQQHIMNESSANPEAVKVCKNYLHQLKEPMGSKQLFAICALLLSDLANGNIKKIQSYGNDAGSLAQKLETIQVERDVALVDICMRNVQSAMNSKELKN</sequence>
<evidence type="ECO:0000256" key="1">
    <source>
        <dbReference type="SAM" id="MobiDB-lite"/>
    </source>
</evidence>
<evidence type="ECO:0008006" key="4">
    <source>
        <dbReference type="Google" id="ProtNLM"/>
    </source>
</evidence>
<dbReference type="Proteomes" id="UP000008281">
    <property type="component" value="Unassembled WGS sequence"/>
</dbReference>
<dbReference type="AlphaFoldDB" id="E3NKJ0"/>
<feature type="region of interest" description="Disordered" evidence="1">
    <location>
        <begin position="141"/>
        <end position="194"/>
    </location>
</feature>
<gene>
    <name evidence="2" type="ORF">CRE_01422</name>
</gene>
<dbReference type="FunCoup" id="E3NKJ0">
    <property type="interactions" value="11"/>
</dbReference>
<dbReference type="HOGENOM" id="CLU_814420_0_0_1"/>
<name>E3NKJ0_CAERE</name>
<proteinExistence type="predicted"/>
<keyword evidence="3" id="KW-1185">Reference proteome</keyword>
<reference evidence="2" key="1">
    <citation type="submission" date="2007-07" db="EMBL/GenBank/DDBJ databases">
        <title>PCAP assembly of the Caenorhabditis remanei genome.</title>
        <authorList>
            <consortium name="The Caenorhabditis remanei Sequencing Consortium"/>
            <person name="Wilson R.K."/>
        </authorList>
    </citation>
    <scope>NUCLEOTIDE SEQUENCE [LARGE SCALE GENOMIC DNA]</scope>
    <source>
        <strain evidence="2">PB4641</strain>
    </source>
</reference>
<dbReference type="OMA" id="HINDDMI"/>
<dbReference type="OrthoDB" id="5911377at2759"/>
<dbReference type="STRING" id="31234.E3NKJ0"/>
<organism evidence="3">
    <name type="scientific">Caenorhabditis remanei</name>
    <name type="common">Caenorhabditis vulgaris</name>
    <dbReference type="NCBI Taxonomy" id="31234"/>
    <lineage>
        <taxon>Eukaryota</taxon>
        <taxon>Metazoa</taxon>
        <taxon>Ecdysozoa</taxon>
        <taxon>Nematoda</taxon>
        <taxon>Chromadorea</taxon>
        <taxon>Rhabditida</taxon>
        <taxon>Rhabditina</taxon>
        <taxon>Rhabditomorpha</taxon>
        <taxon>Rhabditoidea</taxon>
        <taxon>Rhabditidae</taxon>
        <taxon>Peloderinae</taxon>
        <taxon>Caenorhabditis</taxon>
    </lineage>
</organism>
<dbReference type="InParanoid" id="E3NKJ0"/>
<evidence type="ECO:0000313" key="2">
    <source>
        <dbReference type="EMBL" id="EFP02303.1"/>
    </source>
</evidence>